<evidence type="ECO:0000313" key="2">
    <source>
        <dbReference type="EMBL" id="KAJ5512790.1"/>
    </source>
</evidence>
<feature type="compositionally biased region" description="Polar residues" evidence="1">
    <location>
        <begin position="322"/>
        <end position="334"/>
    </location>
</feature>
<reference evidence="2" key="2">
    <citation type="journal article" date="2023" name="IMA Fungus">
        <title>Comparative genomic study of the Penicillium genus elucidates a diverse pangenome and 15 lateral gene transfer events.</title>
        <authorList>
            <person name="Petersen C."/>
            <person name="Sorensen T."/>
            <person name="Nielsen M.R."/>
            <person name="Sondergaard T.E."/>
            <person name="Sorensen J.L."/>
            <person name="Fitzpatrick D.A."/>
            <person name="Frisvad J.C."/>
            <person name="Nielsen K.L."/>
        </authorList>
    </citation>
    <scope>NUCLEOTIDE SEQUENCE</scope>
    <source>
        <strain evidence="2">IBT 29495</strain>
    </source>
</reference>
<dbReference type="EMBL" id="JAPWDS010000002">
    <property type="protein sequence ID" value="KAJ5512790.1"/>
    <property type="molecule type" value="Genomic_DNA"/>
</dbReference>
<evidence type="ECO:0000256" key="1">
    <source>
        <dbReference type="SAM" id="MobiDB-lite"/>
    </source>
</evidence>
<feature type="region of interest" description="Disordered" evidence="1">
    <location>
        <begin position="191"/>
        <end position="287"/>
    </location>
</feature>
<dbReference type="OrthoDB" id="4324085at2759"/>
<proteinExistence type="predicted"/>
<feature type="compositionally biased region" description="Low complexity" evidence="1">
    <location>
        <begin position="482"/>
        <end position="492"/>
    </location>
</feature>
<feature type="region of interest" description="Disordered" evidence="1">
    <location>
        <begin position="1"/>
        <end position="22"/>
    </location>
</feature>
<keyword evidence="3" id="KW-1185">Reference proteome</keyword>
<gene>
    <name evidence="2" type="ORF">N7463_002342</name>
</gene>
<accession>A0A9W9Y0A2</accession>
<evidence type="ECO:0000313" key="3">
    <source>
        <dbReference type="Proteomes" id="UP001149954"/>
    </source>
</evidence>
<reference evidence="2" key="1">
    <citation type="submission" date="2022-12" db="EMBL/GenBank/DDBJ databases">
        <authorList>
            <person name="Petersen C."/>
        </authorList>
    </citation>
    <scope>NUCLEOTIDE SEQUENCE</scope>
    <source>
        <strain evidence="2">IBT 29495</strain>
    </source>
</reference>
<dbReference type="AlphaFoldDB" id="A0A9W9Y0A2"/>
<protein>
    <submittedName>
        <fullName evidence="2">Uncharacterized protein</fullName>
    </submittedName>
</protein>
<feature type="region of interest" description="Disordered" evidence="1">
    <location>
        <begin position="352"/>
        <end position="395"/>
    </location>
</feature>
<name>A0A9W9Y0A2_9EURO</name>
<comment type="caution">
    <text evidence="2">The sequence shown here is derived from an EMBL/GenBank/DDBJ whole genome shotgun (WGS) entry which is preliminary data.</text>
</comment>
<feature type="region of interest" description="Disordered" evidence="1">
    <location>
        <begin position="309"/>
        <end position="334"/>
    </location>
</feature>
<dbReference type="Proteomes" id="UP001149954">
    <property type="component" value="Unassembled WGS sequence"/>
</dbReference>
<feature type="compositionally biased region" description="Polar residues" evidence="1">
    <location>
        <begin position="371"/>
        <end position="392"/>
    </location>
</feature>
<feature type="region of interest" description="Disordered" evidence="1">
    <location>
        <begin position="482"/>
        <end position="555"/>
    </location>
</feature>
<organism evidence="2 3">
    <name type="scientific">Penicillium fimorum</name>
    <dbReference type="NCBI Taxonomy" id="1882269"/>
    <lineage>
        <taxon>Eukaryota</taxon>
        <taxon>Fungi</taxon>
        <taxon>Dikarya</taxon>
        <taxon>Ascomycota</taxon>
        <taxon>Pezizomycotina</taxon>
        <taxon>Eurotiomycetes</taxon>
        <taxon>Eurotiomycetidae</taxon>
        <taxon>Eurotiales</taxon>
        <taxon>Aspergillaceae</taxon>
        <taxon>Penicillium</taxon>
    </lineage>
</organism>
<feature type="compositionally biased region" description="Low complexity" evidence="1">
    <location>
        <begin position="234"/>
        <end position="248"/>
    </location>
</feature>
<sequence>MGDRHPLTQGQHPEGASGVSSSEINMTLSPYAELQHDLGEAYRKYKGYADIIAEGGPLAPQFYDSIFCSEVEKTAARSFGQPRPHMVGGNTQKPIEWTDVLREMLTPGDFQRQPNGMYRCCIRGSLIEITEANYTEILTGVTERLLQPLQNLSSAQKETRVRLKLGSDLYQTHHKLVQFANAVRTSLQALNSPPPIHVANPSSTGHEAQPPTPLSAPPKTSGREVIYISDSEGDNNGNSGNSNPAASALARCDPPGIIKTEPTGNDNPGIKEEPVNSGPSDVLPSIDSATDTKDFVLPADLLQRGFVNSASDSDDYVPPTDTLGSNSSDSVSDTGYAVSSTDIMLRYSTDYPNNMDDDVSSTHVSRRGSANWASDSNNDAQSIDHPGSNTIDSARDTNENAGLIAFILLRAAGNRMSNRNFDAGLVDSSTTFTVNNQNHVVENTDANTSANAISNVNANAESSGLTSEAVTQLVRPWLLNINNPDNANNDNAQSHSSGSGIPWQSKPEEASHSTGTAAGGKHGARSHDSKRPRAESSYNEEWSMPHPARRYSQLEEEEGPRFVKYLVEKGSTTTEVEEEYTQVFGVTRTAGAIFKKFKIKGAWALLKPLREAKKQKTMVPSPHYSTLIEKTLLTTAFSQPSLAMIDTHAHSMRFEPGGLRIQIGYRLMKWEGTGEEELKRVDRLEWLVGRSF</sequence>
<feature type="compositionally biased region" description="Basic and acidic residues" evidence="1">
    <location>
        <begin position="525"/>
        <end position="534"/>
    </location>
</feature>